<proteinExistence type="predicted"/>
<dbReference type="RefSeq" id="WP_004443449.1">
    <property type="nucleotide sequence ID" value="NZ_JACBBA010000008.1"/>
</dbReference>
<organism evidence="2 3">
    <name type="scientific">Clostridium botulinum</name>
    <dbReference type="NCBI Taxonomy" id="1491"/>
    <lineage>
        <taxon>Bacteria</taxon>
        <taxon>Bacillati</taxon>
        <taxon>Bacillota</taxon>
        <taxon>Clostridia</taxon>
        <taxon>Eubacteriales</taxon>
        <taxon>Clostridiaceae</taxon>
        <taxon>Clostridium</taxon>
    </lineage>
</organism>
<gene>
    <name evidence="2" type="ORF">FDG31_13950</name>
</gene>
<evidence type="ECO:0000259" key="1">
    <source>
        <dbReference type="Pfam" id="PF07693"/>
    </source>
</evidence>
<dbReference type="InterPro" id="IPR027417">
    <property type="entry name" value="P-loop_NTPase"/>
</dbReference>
<reference evidence="2 3" key="1">
    <citation type="submission" date="2019-04" db="EMBL/GenBank/DDBJ databases">
        <title>Genome sequencing of Clostridium botulinum Groups I-IV and Clostridium butyricum.</title>
        <authorList>
            <person name="Brunt J."/>
            <person name="Van Vliet A.H.M."/>
            <person name="Stringer S.C."/>
            <person name="Carter A.T."/>
            <person name="Peck M.W."/>
        </authorList>
    </citation>
    <scope>NUCLEOTIDE SEQUENCE [LARGE SCALE GENOMIC DNA]</scope>
    <source>
        <strain evidence="2 3">BL81</strain>
    </source>
</reference>
<dbReference type="Gene3D" id="3.40.50.300">
    <property type="entry name" value="P-loop containing nucleotide triphosphate hydrolases"/>
    <property type="match status" value="2"/>
</dbReference>
<dbReference type="EMBL" id="SXFB01000012">
    <property type="protein sequence ID" value="NFV27254.1"/>
    <property type="molecule type" value="Genomic_DNA"/>
</dbReference>
<dbReference type="Pfam" id="PF07693">
    <property type="entry name" value="KAP_NTPase"/>
    <property type="match status" value="1"/>
</dbReference>
<comment type="caution">
    <text evidence="2">The sequence shown here is derived from an EMBL/GenBank/DDBJ whole genome shotgun (WGS) entry which is preliminary data.</text>
</comment>
<evidence type="ECO:0000313" key="3">
    <source>
        <dbReference type="Proteomes" id="UP000486903"/>
    </source>
</evidence>
<dbReference type="InterPro" id="IPR011646">
    <property type="entry name" value="KAP_P-loop"/>
</dbReference>
<dbReference type="CDD" id="cd00882">
    <property type="entry name" value="Ras_like_GTPase"/>
    <property type="match status" value="1"/>
</dbReference>
<dbReference type="Proteomes" id="UP000486903">
    <property type="component" value="Unassembled WGS sequence"/>
</dbReference>
<dbReference type="SUPFAM" id="SSF52540">
    <property type="entry name" value="P-loop containing nucleoside triphosphate hydrolases"/>
    <property type="match status" value="2"/>
</dbReference>
<accession>A0A6B4JR13</accession>
<dbReference type="AlphaFoldDB" id="A0A6B4JR13"/>
<name>A0A6B4JR13_CLOBO</name>
<feature type="domain" description="KAP NTPase" evidence="1">
    <location>
        <begin position="218"/>
        <end position="332"/>
    </location>
</feature>
<protein>
    <recommendedName>
        <fullName evidence="1">KAP NTPase domain-containing protein</fullName>
    </recommendedName>
</protein>
<sequence length="362" mass="40586">MSGKILNYFASANTSKGFCNLFSSNLDNLDKIYILKGGPGCGKSTLIKSIGNEWCNKGYDIEFLHCSSDNNSLDGVIIPKIKVAIVDGTAPHVIEPTAPGAIEEYVNLGVAWDTNKLKEHTKDILKIKKHISSCYTNAYKLFEKALVIHDDWEKIYIENMDFKKANELTIEVIDKLVGNSNFNKAAVIKDRFLGGSTPKGAVNFVDNLTENVSNRYFIKGRPGSGKSTLLKKLVKECKTRGIDAEVYHCGFDPDSLDMVIMRDLDICIFDSTAPHEYFPVKENDYVIDMYSELITSGTDEKYAANISVIQNKYKETISKATLYLAKAKSYHDDLEKIYISAIDFSKIDDIKQNLVDLIKTFE</sequence>
<evidence type="ECO:0000313" key="2">
    <source>
        <dbReference type="EMBL" id="NFV27254.1"/>
    </source>
</evidence>